<feature type="compositionally biased region" description="Acidic residues" evidence="1">
    <location>
        <begin position="45"/>
        <end position="85"/>
    </location>
</feature>
<dbReference type="InterPro" id="IPR004332">
    <property type="entry name" value="Transposase_MuDR"/>
</dbReference>
<dbReference type="AlphaFoldDB" id="A0A9N7RRT9"/>
<keyword evidence="4" id="KW-1185">Reference proteome</keyword>
<feature type="non-terminal residue" evidence="3">
    <location>
        <position position="430"/>
    </location>
</feature>
<accession>A0A9N7RRT9</accession>
<dbReference type="EMBL" id="CACSLK010034108">
    <property type="protein sequence ID" value="CAA0841369.1"/>
    <property type="molecule type" value="Genomic_DNA"/>
</dbReference>
<feature type="domain" description="Transposase MuDR plant" evidence="2">
    <location>
        <begin position="168"/>
        <end position="222"/>
    </location>
</feature>
<organism evidence="3 4">
    <name type="scientific">Striga hermonthica</name>
    <name type="common">Purple witchweed</name>
    <name type="synonym">Buchnera hermonthica</name>
    <dbReference type="NCBI Taxonomy" id="68872"/>
    <lineage>
        <taxon>Eukaryota</taxon>
        <taxon>Viridiplantae</taxon>
        <taxon>Streptophyta</taxon>
        <taxon>Embryophyta</taxon>
        <taxon>Tracheophyta</taxon>
        <taxon>Spermatophyta</taxon>
        <taxon>Magnoliopsida</taxon>
        <taxon>eudicotyledons</taxon>
        <taxon>Gunneridae</taxon>
        <taxon>Pentapetalae</taxon>
        <taxon>asterids</taxon>
        <taxon>lamiids</taxon>
        <taxon>Lamiales</taxon>
        <taxon>Orobanchaceae</taxon>
        <taxon>Buchnereae</taxon>
        <taxon>Striga</taxon>
    </lineage>
</organism>
<feature type="region of interest" description="Disordered" evidence="1">
    <location>
        <begin position="38"/>
        <end position="85"/>
    </location>
</feature>
<feature type="region of interest" description="Disordered" evidence="1">
    <location>
        <begin position="101"/>
        <end position="146"/>
    </location>
</feature>
<name>A0A9N7RRT9_STRHE</name>
<dbReference type="OrthoDB" id="1746950at2759"/>
<comment type="caution">
    <text evidence="3">The sequence shown here is derived from an EMBL/GenBank/DDBJ whole genome shotgun (WGS) entry which is preliminary data.</text>
</comment>
<dbReference type="PANTHER" id="PTHR31973">
    <property type="entry name" value="POLYPROTEIN, PUTATIVE-RELATED"/>
    <property type="match status" value="1"/>
</dbReference>
<evidence type="ECO:0000313" key="4">
    <source>
        <dbReference type="Proteomes" id="UP001153555"/>
    </source>
</evidence>
<protein>
    <recommendedName>
        <fullName evidence="2">Transposase MuDR plant domain-containing protein</fullName>
    </recommendedName>
</protein>
<feature type="compositionally biased region" description="Polar residues" evidence="1">
    <location>
        <begin position="125"/>
        <end position="134"/>
    </location>
</feature>
<sequence length="430" mass="48806">QLSSSQKLVYVYVCSQQAESNKCAQNTQSTECATHGTLQGAAIPPEDENLNDVEQCSNDDDYVPSNDESDDYSSEDGLSDDNLGTDDEEYLAARRDRVMSKKSKNAEVIKESSVVRDLESDYENSDGSVNTDSPISEHGQVEDDSAGVSSSKKKLVVYDPKCDHSTLQFVLGMRFDSVMQLKSAIQKSAIHNGCNIQFMRTSQKQVEARCIDSCPWRLYGSLVQSEGRVAIKRLVSEHQCFRDIRTIQATSQWVANEYLEKFRKQPSIKASDMQDLIMDKFGVQPSKWKLYREKYKALEILRGYESEHYGCLRNYIAELQRVDRNGRFEMLLEEGHVFKAFFVGFSALREGFLQGSRPIIGFDGCFLKTFLGGVLLCAIGKDGNNQIYPLAWAIADSENENNWRWFLTILFQELRIEDGLGWTFISDQQK</sequence>
<evidence type="ECO:0000256" key="1">
    <source>
        <dbReference type="SAM" id="MobiDB-lite"/>
    </source>
</evidence>
<reference evidence="3" key="1">
    <citation type="submission" date="2019-12" db="EMBL/GenBank/DDBJ databases">
        <authorList>
            <person name="Scholes J."/>
        </authorList>
    </citation>
    <scope>NUCLEOTIDE SEQUENCE</scope>
</reference>
<feature type="non-terminal residue" evidence="3">
    <location>
        <position position="1"/>
    </location>
</feature>
<dbReference type="Proteomes" id="UP001153555">
    <property type="component" value="Unassembled WGS sequence"/>
</dbReference>
<dbReference type="Pfam" id="PF03108">
    <property type="entry name" value="DBD_Tnp_Mut"/>
    <property type="match status" value="1"/>
</dbReference>
<evidence type="ECO:0000313" key="3">
    <source>
        <dbReference type="EMBL" id="CAA0841369.1"/>
    </source>
</evidence>
<gene>
    <name evidence="3" type="ORF">SHERM_07382</name>
</gene>
<feature type="compositionally biased region" description="Basic and acidic residues" evidence="1">
    <location>
        <begin position="101"/>
        <end position="119"/>
    </location>
</feature>
<evidence type="ECO:0000259" key="2">
    <source>
        <dbReference type="Pfam" id="PF03108"/>
    </source>
</evidence>
<proteinExistence type="predicted"/>
<dbReference type="PANTHER" id="PTHR31973:SF187">
    <property type="entry name" value="MUTATOR TRANSPOSASE MUDRA PROTEIN"/>
    <property type="match status" value="1"/>
</dbReference>